<reference evidence="1 2" key="1">
    <citation type="journal article" date="2024" name="Plant J.">
        <title>Genome sequences and population genomics reveal climatic adaptation and genomic divergence between two closely related sweetgum species.</title>
        <authorList>
            <person name="Xu W.Q."/>
            <person name="Ren C.Q."/>
            <person name="Zhang X.Y."/>
            <person name="Comes H.P."/>
            <person name="Liu X.H."/>
            <person name="Li Y.G."/>
            <person name="Kettle C.J."/>
            <person name="Jalonen R."/>
            <person name="Gaisberger H."/>
            <person name="Ma Y.Z."/>
            <person name="Qiu Y.X."/>
        </authorList>
    </citation>
    <scope>NUCLEOTIDE SEQUENCE [LARGE SCALE GENOMIC DNA]</scope>
    <source>
        <strain evidence="1">Hangzhou</strain>
    </source>
</reference>
<comment type="caution">
    <text evidence="1">The sequence shown here is derived from an EMBL/GenBank/DDBJ whole genome shotgun (WGS) entry which is preliminary data.</text>
</comment>
<sequence length="121" mass="13959">MSLMMQGESRQSGANICNTYDIFTNLDLYIEESECKNLGCSIDFPRFIQLNLVCVIRDGVKCEVVKPLSGQVHPTHFTKNEKLFKDNFHFPLCPQHCRKTAFAMWLHLKLTIFCVGFRPIT</sequence>
<gene>
    <name evidence="1" type="ORF">L1049_020414</name>
</gene>
<evidence type="ECO:0000313" key="1">
    <source>
        <dbReference type="EMBL" id="KAK9292442.1"/>
    </source>
</evidence>
<dbReference type="Proteomes" id="UP001415857">
    <property type="component" value="Unassembled WGS sequence"/>
</dbReference>
<name>A0AAP0SCQ3_LIQFO</name>
<dbReference type="AlphaFoldDB" id="A0AAP0SCQ3"/>
<proteinExistence type="predicted"/>
<accession>A0AAP0SCQ3</accession>
<evidence type="ECO:0000313" key="2">
    <source>
        <dbReference type="Proteomes" id="UP001415857"/>
    </source>
</evidence>
<organism evidence="1 2">
    <name type="scientific">Liquidambar formosana</name>
    <name type="common">Formosan gum</name>
    <dbReference type="NCBI Taxonomy" id="63359"/>
    <lineage>
        <taxon>Eukaryota</taxon>
        <taxon>Viridiplantae</taxon>
        <taxon>Streptophyta</taxon>
        <taxon>Embryophyta</taxon>
        <taxon>Tracheophyta</taxon>
        <taxon>Spermatophyta</taxon>
        <taxon>Magnoliopsida</taxon>
        <taxon>eudicotyledons</taxon>
        <taxon>Gunneridae</taxon>
        <taxon>Pentapetalae</taxon>
        <taxon>Saxifragales</taxon>
        <taxon>Altingiaceae</taxon>
        <taxon>Liquidambar</taxon>
    </lineage>
</organism>
<dbReference type="EMBL" id="JBBPBK010000001">
    <property type="protein sequence ID" value="KAK9292442.1"/>
    <property type="molecule type" value="Genomic_DNA"/>
</dbReference>
<keyword evidence="2" id="KW-1185">Reference proteome</keyword>
<protein>
    <submittedName>
        <fullName evidence="1">Uncharacterized protein</fullName>
    </submittedName>
</protein>